<dbReference type="WBParaSite" id="PSAMB.scaffold3043size21459.g20181.t1">
    <property type="protein sequence ID" value="PSAMB.scaffold3043size21459.g20181.t1"/>
    <property type="gene ID" value="PSAMB.scaffold3043size21459.g20181"/>
</dbReference>
<dbReference type="Proteomes" id="UP000887566">
    <property type="component" value="Unplaced"/>
</dbReference>
<dbReference type="GO" id="GO:0033328">
    <property type="term" value="F:peroxisome membrane targeting sequence binding"/>
    <property type="evidence" value="ECO:0007669"/>
    <property type="project" value="TreeGrafter"/>
</dbReference>
<feature type="compositionally biased region" description="Low complexity" evidence="4">
    <location>
        <begin position="9"/>
        <end position="27"/>
    </location>
</feature>
<evidence type="ECO:0000256" key="4">
    <source>
        <dbReference type="SAM" id="MobiDB-lite"/>
    </source>
</evidence>
<name>A0A914W4Q1_9BILA</name>
<evidence type="ECO:0000256" key="1">
    <source>
        <dbReference type="ARBA" id="ARBA00006326"/>
    </source>
</evidence>
<dbReference type="GO" id="GO:0005778">
    <property type="term" value="C:peroxisomal membrane"/>
    <property type="evidence" value="ECO:0007669"/>
    <property type="project" value="TreeGrafter"/>
</dbReference>
<protein>
    <recommendedName>
        <fullName evidence="2">Peroxin-19</fullName>
    </recommendedName>
</protein>
<keyword evidence="3" id="KW-0175">Coiled coil</keyword>
<feature type="region of interest" description="Disordered" evidence="4">
    <location>
        <begin position="1"/>
        <end position="64"/>
    </location>
</feature>
<proteinExistence type="inferred from homology"/>
<dbReference type="AlphaFoldDB" id="A0A914W4Q1"/>
<sequence>MSEKEKPSEASSASKAEGAAAAPDAAGNVDQELSSLLDSALQDFGKAKPAEEGGAASTAASGMITGHPDFDPMMGFMDQAAAQKAAQDFQMMLSQLAQVQKSVFEQIQSQHPGEGDGAAAAAATMTAADPMQMPTLEDFPADQAPDQDSFMKEMQNLQSEDDSQFMPFMAGLMASFLSKDMMYAPVKEMVDKYPTYLQENEEKLDKDTVERYKKQLDIMQKICHEYENEADEKDQEACMRQFDTITQLMQQMQTCGYPPEELVGGLPPGWSFDASTGMPKLEDANQASESCCVM</sequence>
<organism evidence="5 6">
    <name type="scientific">Plectus sambesii</name>
    <dbReference type="NCBI Taxonomy" id="2011161"/>
    <lineage>
        <taxon>Eukaryota</taxon>
        <taxon>Metazoa</taxon>
        <taxon>Ecdysozoa</taxon>
        <taxon>Nematoda</taxon>
        <taxon>Chromadorea</taxon>
        <taxon>Plectida</taxon>
        <taxon>Plectina</taxon>
        <taxon>Plectoidea</taxon>
        <taxon>Plectidae</taxon>
        <taxon>Plectus</taxon>
    </lineage>
</organism>
<dbReference type="PANTHER" id="PTHR12774">
    <property type="entry name" value="PEROXISOMAL BIOGENESIS FACTOR 19"/>
    <property type="match status" value="1"/>
</dbReference>
<comment type="similarity">
    <text evidence="1">Belongs to the peroxin-19 family.</text>
</comment>
<feature type="compositionally biased region" description="Low complexity" evidence="4">
    <location>
        <begin position="52"/>
        <end position="62"/>
    </location>
</feature>
<evidence type="ECO:0000256" key="3">
    <source>
        <dbReference type="SAM" id="Coils"/>
    </source>
</evidence>
<dbReference type="Pfam" id="PF04614">
    <property type="entry name" value="Pex19"/>
    <property type="match status" value="1"/>
</dbReference>
<feature type="coiled-coil region" evidence="3">
    <location>
        <begin position="209"/>
        <end position="236"/>
    </location>
</feature>
<accession>A0A914W4Q1</accession>
<dbReference type="InterPro" id="IPR038322">
    <property type="entry name" value="Pex19_C_sf"/>
</dbReference>
<dbReference type="InterPro" id="IPR006708">
    <property type="entry name" value="Pex19"/>
</dbReference>
<evidence type="ECO:0000313" key="6">
    <source>
        <dbReference type="WBParaSite" id="PSAMB.scaffold3043size21459.g20181.t1"/>
    </source>
</evidence>
<reference evidence="6" key="1">
    <citation type="submission" date="2022-11" db="UniProtKB">
        <authorList>
            <consortium name="WormBaseParasite"/>
        </authorList>
    </citation>
    <scope>IDENTIFICATION</scope>
</reference>
<evidence type="ECO:0000256" key="2">
    <source>
        <dbReference type="ARBA" id="ARBA00029688"/>
    </source>
</evidence>
<keyword evidence="5" id="KW-1185">Reference proteome</keyword>
<evidence type="ECO:0000313" key="5">
    <source>
        <dbReference type="Proteomes" id="UP000887566"/>
    </source>
</evidence>
<dbReference type="PANTHER" id="PTHR12774:SF2">
    <property type="entry name" value="PEROXISOMAL BIOGENESIS FACTOR 19"/>
    <property type="match status" value="1"/>
</dbReference>
<dbReference type="GO" id="GO:0045046">
    <property type="term" value="P:protein import into peroxisome membrane"/>
    <property type="evidence" value="ECO:0007669"/>
    <property type="project" value="TreeGrafter"/>
</dbReference>
<dbReference type="Gene3D" id="1.20.120.900">
    <property type="entry name" value="Pex19, mPTS binding domain"/>
    <property type="match status" value="1"/>
</dbReference>